<dbReference type="InterPro" id="IPR003660">
    <property type="entry name" value="HAMP_dom"/>
</dbReference>
<dbReference type="SUPFAM" id="SSF58104">
    <property type="entry name" value="Methyl-accepting chemotaxis protein (MCP) signaling domain"/>
    <property type="match status" value="1"/>
</dbReference>
<dbReference type="PANTHER" id="PTHR32089:SF112">
    <property type="entry name" value="LYSOZYME-LIKE PROTEIN-RELATED"/>
    <property type="match status" value="1"/>
</dbReference>
<gene>
    <name evidence="2" type="ORF">CRT60_28120</name>
</gene>
<accession>A0A2B8BBA6</accession>
<dbReference type="Gene3D" id="1.10.8.500">
    <property type="entry name" value="HAMP domain in histidine kinase"/>
    <property type="match status" value="1"/>
</dbReference>
<dbReference type="GO" id="GO:0007165">
    <property type="term" value="P:signal transduction"/>
    <property type="evidence" value="ECO:0007669"/>
    <property type="project" value="InterPro"/>
</dbReference>
<dbReference type="SMART" id="SM00304">
    <property type="entry name" value="HAMP"/>
    <property type="match status" value="1"/>
</dbReference>
<dbReference type="PROSITE" id="PS50885">
    <property type="entry name" value="HAMP"/>
    <property type="match status" value="1"/>
</dbReference>
<dbReference type="EMBL" id="PDKW01000043">
    <property type="protein sequence ID" value="PGH55070.1"/>
    <property type="molecule type" value="Genomic_DNA"/>
</dbReference>
<evidence type="ECO:0000259" key="1">
    <source>
        <dbReference type="PROSITE" id="PS50885"/>
    </source>
</evidence>
<dbReference type="GO" id="GO:0016020">
    <property type="term" value="C:membrane"/>
    <property type="evidence" value="ECO:0007669"/>
    <property type="project" value="InterPro"/>
</dbReference>
<dbReference type="PANTHER" id="PTHR32089">
    <property type="entry name" value="METHYL-ACCEPTING CHEMOTAXIS PROTEIN MCPB"/>
    <property type="match status" value="1"/>
</dbReference>
<protein>
    <recommendedName>
        <fullName evidence="1">HAMP domain-containing protein</fullName>
    </recommendedName>
</protein>
<evidence type="ECO:0000313" key="2">
    <source>
        <dbReference type="EMBL" id="PGH55070.1"/>
    </source>
</evidence>
<feature type="domain" description="HAMP" evidence="1">
    <location>
        <begin position="12"/>
        <end position="65"/>
    </location>
</feature>
<dbReference type="AlphaFoldDB" id="A0A2B8BBA6"/>
<comment type="caution">
    <text evidence="2">The sequence shown here is derived from an EMBL/GenBank/DDBJ whole genome shotgun (WGS) entry which is preliminary data.</text>
</comment>
<sequence length="243" mass="26297">MAGVGAALLILNAVVKPLHALTGTMGRLANREMSTEIPGTARQDELGAMARAVQVFKDNMIEADRLAAVEAAEQQAKLRRAQAVERLLTGFENSSTAALRTVAAAASELDATAHSMSAMAQQTSTQATVVASAAEQTSANVQTVATATEEMASSIREIGTQIARSARSGRSGCRSRGSNWPFPRWRWRRSGRWRWSVRRPTPRRSPGCWSAAPLPTCCARWRPTPMRPLPRCAGRPSTNSRSR</sequence>
<dbReference type="Pfam" id="PF00672">
    <property type="entry name" value="HAMP"/>
    <property type="match status" value="1"/>
</dbReference>
<proteinExistence type="predicted"/>
<evidence type="ECO:0000313" key="3">
    <source>
        <dbReference type="Proteomes" id="UP000225379"/>
    </source>
</evidence>
<dbReference type="CDD" id="cd06225">
    <property type="entry name" value="HAMP"/>
    <property type="match status" value="1"/>
</dbReference>
<keyword evidence="3" id="KW-1185">Reference proteome</keyword>
<organism evidence="2 3">
    <name type="scientific">Azospirillum palustre</name>
    <dbReference type="NCBI Taxonomy" id="2044885"/>
    <lineage>
        <taxon>Bacteria</taxon>
        <taxon>Pseudomonadati</taxon>
        <taxon>Pseudomonadota</taxon>
        <taxon>Alphaproteobacteria</taxon>
        <taxon>Rhodospirillales</taxon>
        <taxon>Azospirillaceae</taxon>
        <taxon>Azospirillum</taxon>
    </lineage>
</organism>
<dbReference type="SUPFAM" id="SSF158472">
    <property type="entry name" value="HAMP domain-like"/>
    <property type="match status" value="1"/>
</dbReference>
<reference evidence="3" key="1">
    <citation type="submission" date="2017-10" db="EMBL/GenBank/DDBJ databases">
        <authorList>
            <person name="Kravchenko I.K."/>
            <person name="Grouzdev D.S."/>
        </authorList>
    </citation>
    <scope>NUCLEOTIDE SEQUENCE [LARGE SCALE GENOMIC DNA]</scope>
    <source>
        <strain evidence="3">B2</strain>
    </source>
</reference>
<name>A0A2B8BBA6_9PROT</name>
<dbReference type="Proteomes" id="UP000225379">
    <property type="component" value="Unassembled WGS sequence"/>
</dbReference>